<sequence length="84" mass="9021">MARSLTKKLAKITADSPLSNLAKIVANIPTKSLARDPAGGPTKRPTKSSTRERLSWTLRTIAKTKSSNNSISCSKNARSSLKNP</sequence>
<gene>
    <name evidence="2" type="ORF">K461DRAFT_273462</name>
</gene>
<feature type="compositionally biased region" description="Low complexity" evidence="1">
    <location>
        <begin position="63"/>
        <end position="76"/>
    </location>
</feature>
<dbReference type="Proteomes" id="UP000799439">
    <property type="component" value="Unassembled WGS sequence"/>
</dbReference>
<accession>A0A9P4JE28</accession>
<comment type="caution">
    <text evidence="2">The sequence shown here is derived from an EMBL/GenBank/DDBJ whole genome shotgun (WGS) entry which is preliminary data.</text>
</comment>
<protein>
    <submittedName>
        <fullName evidence="2">Uncharacterized protein</fullName>
    </submittedName>
</protein>
<evidence type="ECO:0000313" key="3">
    <source>
        <dbReference type="Proteomes" id="UP000799439"/>
    </source>
</evidence>
<keyword evidence="3" id="KW-1185">Reference proteome</keyword>
<evidence type="ECO:0000313" key="2">
    <source>
        <dbReference type="EMBL" id="KAF2157308.1"/>
    </source>
</evidence>
<reference evidence="2" key="1">
    <citation type="journal article" date="2020" name="Stud. Mycol.">
        <title>101 Dothideomycetes genomes: a test case for predicting lifestyles and emergence of pathogens.</title>
        <authorList>
            <person name="Haridas S."/>
            <person name="Albert R."/>
            <person name="Binder M."/>
            <person name="Bloem J."/>
            <person name="Labutti K."/>
            <person name="Salamov A."/>
            <person name="Andreopoulos B."/>
            <person name="Baker S."/>
            <person name="Barry K."/>
            <person name="Bills G."/>
            <person name="Bluhm B."/>
            <person name="Cannon C."/>
            <person name="Castanera R."/>
            <person name="Culley D."/>
            <person name="Daum C."/>
            <person name="Ezra D."/>
            <person name="Gonzalez J."/>
            <person name="Henrissat B."/>
            <person name="Kuo A."/>
            <person name="Liang C."/>
            <person name="Lipzen A."/>
            <person name="Lutzoni F."/>
            <person name="Magnuson J."/>
            <person name="Mondo S."/>
            <person name="Nolan M."/>
            <person name="Ohm R."/>
            <person name="Pangilinan J."/>
            <person name="Park H.-J."/>
            <person name="Ramirez L."/>
            <person name="Alfaro M."/>
            <person name="Sun H."/>
            <person name="Tritt A."/>
            <person name="Yoshinaga Y."/>
            <person name="Zwiers L.-H."/>
            <person name="Turgeon B."/>
            <person name="Goodwin S."/>
            <person name="Spatafora J."/>
            <person name="Crous P."/>
            <person name="Grigoriev I."/>
        </authorList>
    </citation>
    <scope>NUCLEOTIDE SEQUENCE</scope>
    <source>
        <strain evidence="2">CBS 260.36</strain>
    </source>
</reference>
<evidence type="ECO:0000256" key="1">
    <source>
        <dbReference type="SAM" id="MobiDB-lite"/>
    </source>
</evidence>
<organism evidence="2 3">
    <name type="scientific">Myriangium duriaei CBS 260.36</name>
    <dbReference type="NCBI Taxonomy" id="1168546"/>
    <lineage>
        <taxon>Eukaryota</taxon>
        <taxon>Fungi</taxon>
        <taxon>Dikarya</taxon>
        <taxon>Ascomycota</taxon>
        <taxon>Pezizomycotina</taxon>
        <taxon>Dothideomycetes</taxon>
        <taxon>Dothideomycetidae</taxon>
        <taxon>Myriangiales</taxon>
        <taxon>Myriangiaceae</taxon>
        <taxon>Myriangium</taxon>
    </lineage>
</organism>
<feature type="region of interest" description="Disordered" evidence="1">
    <location>
        <begin position="31"/>
        <end position="84"/>
    </location>
</feature>
<proteinExistence type="predicted"/>
<name>A0A9P4JE28_9PEZI</name>
<dbReference type="AlphaFoldDB" id="A0A9P4JE28"/>
<dbReference type="EMBL" id="ML996081">
    <property type="protein sequence ID" value="KAF2157308.1"/>
    <property type="molecule type" value="Genomic_DNA"/>
</dbReference>